<protein>
    <submittedName>
        <fullName evidence="2">Allantoin racemase</fullName>
        <ecNumber evidence="2">5.1.99.3</ecNumber>
    </submittedName>
</protein>
<evidence type="ECO:0000256" key="1">
    <source>
        <dbReference type="ARBA" id="ARBA00038414"/>
    </source>
</evidence>
<gene>
    <name evidence="2" type="ORF">ABID12_002778</name>
</gene>
<dbReference type="EC" id="5.1.99.3" evidence="2"/>
<keyword evidence="2" id="KW-0413">Isomerase</keyword>
<keyword evidence="3" id="KW-1185">Reference proteome</keyword>
<sequence>MTSHNQEMHTGRQSGKARILYQLVSPLHRSAGQGEVDRRLQMLKAWAPESDIDIASPEDGPAAVESASDAAMVFPSLRKAAQGWQEHGYDAVVIGCFSDPAIGALKETSGIQVIGPGEAGMLAAVQIGERFSVLSSTPTPPGLRRRIRGIGIEPMFVSERLVSASVAQLVGDPERHMPGIVDQARQCIDAGADVIVLGCLAMSFAPGIPEALSDAIGIPVINPVIAGLKAAETVMLHQARRPAETIQEPKTAFCEGSEE</sequence>
<dbReference type="PANTHER" id="PTHR28047">
    <property type="entry name" value="PROTEIN DCG1"/>
    <property type="match status" value="1"/>
</dbReference>
<dbReference type="Gene3D" id="3.40.50.12500">
    <property type="match status" value="1"/>
</dbReference>
<reference evidence="2 3" key="1">
    <citation type="submission" date="2024-06" db="EMBL/GenBank/DDBJ databases">
        <title>Genomic Encyclopedia of Type Strains, Phase IV (KMG-IV): sequencing the most valuable type-strain genomes for metagenomic binning, comparative biology and taxonomic classification.</title>
        <authorList>
            <person name="Goeker M."/>
        </authorList>
    </citation>
    <scope>NUCLEOTIDE SEQUENCE [LARGE SCALE GENOMIC DNA]</scope>
    <source>
        <strain evidence="2 3">DSM 28102</strain>
    </source>
</reference>
<evidence type="ECO:0000313" key="2">
    <source>
        <dbReference type="EMBL" id="MET3600827.1"/>
    </source>
</evidence>
<dbReference type="RefSeq" id="WP_354434705.1">
    <property type="nucleotide sequence ID" value="NZ_JBEPLY010000009.1"/>
</dbReference>
<dbReference type="EMBL" id="JBEPLY010000009">
    <property type="protein sequence ID" value="MET3600827.1"/>
    <property type="molecule type" value="Genomic_DNA"/>
</dbReference>
<dbReference type="Proteomes" id="UP001549164">
    <property type="component" value="Unassembled WGS sequence"/>
</dbReference>
<comment type="caution">
    <text evidence="2">The sequence shown here is derived from an EMBL/GenBank/DDBJ whole genome shotgun (WGS) entry which is preliminary data.</text>
</comment>
<dbReference type="GO" id="GO:0047653">
    <property type="term" value="F:allantoin racemase activity"/>
    <property type="evidence" value="ECO:0007669"/>
    <property type="project" value="UniProtKB-EC"/>
</dbReference>
<dbReference type="PANTHER" id="PTHR28047:SF5">
    <property type="entry name" value="PROTEIN DCG1"/>
    <property type="match status" value="1"/>
</dbReference>
<proteinExistence type="inferred from homology"/>
<dbReference type="InterPro" id="IPR015942">
    <property type="entry name" value="Asp/Glu/hydantoin_racemase"/>
</dbReference>
<organism evidence="2 3">
    <name type="scientific">Martelella mangrovi</name>
    <dbReference type="NCBI Taxonomy" id="1397477"/>
    <lineage>
        <taxon>Bacteria</taxon>
        <taxon>Pseudomonadati</taxon>
        <taxon>Pseudomonadota</taxon>
        <taxon>Alphaproteobacteria</taxon>
        <taxon>Hyphomicrobiales</taxon>
        <taxon>Aurantimonadaceae</taxon>
        <taxon>Martelella</taxon>
    </lineage>
</organism>
<name>A0ABV2IF61_9HYPH</name>
<dbReference type="Pfam" id="PF01177">
    <property type="entry name" value="Asp_Glu_race"/>
    <property type="match status" value="1"/>
</dbReference>
<dbReference type="InterPro" id="IPR052186">
    <property type="entry name" value="Hydantoin_racemase-like"/>
</dbReference>
<accession>A0ABV2IF61</accession>
<evidence type="ECO:0000313" key="3">
    <source>
        <dbReference type="Proteomes" id="UP001549164"/>
    </source>
</evidence>
<comment type="similarity">
    <text evidence="1">Belongs to the HyuE racemase family.</text>
</comment>
<dbReference type="InterPro" id="IPR053714">
    <property type="entry name" value="Iso_Racemase_Enz_sf"/>
</dbReference>